<protein>
    <recommendedName>
        <fullName evidence="13">G-protein coupled receptors family 1 profile domain-containing protein</fullName>
    </recommendedName>
</protein>
<dbReference type="PANTHER" id="PTHR45695">
    <property type="entry name" value="LEUCOKININ RECEPTOR-RELATED"/>
    <property type="match status" value="1"/>
</dbReference>
<evidence type="ECO:0000256" key="7">
    <source>
        <dbReference type="ARBA" id="ARBA00023157"/>
    </source>
</evidence>
<evidence type="ECO:0000256" key="4">
    <source>
        <dbReference type="ARBA" id="ARBA00022989"/>
    </source>
</evidence>
<dbReference type="Pfam" id="PF00001">
    <property type="entry name" value="7tm_1"/>
    <property type="match status" value="1"/>
</dbReference>
<feature type="transmembrane region" description="Helical" evidence="12">
    <location>
        <begin position="269"/>
        <end position="291"/>
    </location>
</feature>
<feature type="transmembrane region" description="Helical" evidence="12">
    <location>
        <begin position="303"/>
        <end position="327"/>
    </location>
</feature>
<evidence type="ECO:0000256" key="10">
    <source>
        <dbReference type="ARBA" id="ARBA00023224"/>
    </source>
</evidence>
<keyword evidence="4 12" id="KW-1133">Transmembrane helix</keyword>
<dbReference type="OMA" id="WIFPEWT"/>
<keyword evidence="3 11" id="KW-0812">Transmembrane</keyword>
<dbReference type="PROSITE" id="PS50262">
    <property type="entry name" value="G_PROTEIN_RECEP_F1_2"/>
    <property type="match status" value="1"/>
</dbReference>
<evidence type="ECO:0000256" key="11">
    <source>
        <dbReference type="RuleBase" id="RU000688"/>
    </source>
</evidence>
<dbReference type="OrthoDB" id="2132067at2759"/>
<dbReference type="PRINTS" id="PR00663">
    <property type="entry name" value="GALANINR"/>
</dbReference>
<proteinExistence type="inferred from homology"/>
<evidence type="ECO:0000259" key="13">
    <source>
        <dbReference type="PROSITE" id="PS50262"/>
    </source>
</evidence>
<accession>A0A0L8H1C2</accession>
<evidence type="ECO:0000256" key="8">
    <source>
        <dbReference type="ARBA" id="ARBA00023170"/>
    </source>
</evidence>
<organism evidence="14">
    <name type="scientific">Octopus bimaculoides</name>
    <name type="common">California two-spotted octopus</name>
    <dbReference type="NCBI Taxonomy" id="37653"/>
    <lineage>
        <taxon>Eukaryota</taxon>
        <taxon>Metazoa</taxon>
        <taxon>Spiralia</taxon>
        <taxon>Lophotrochozoa</taxon>
        <taxon>Mollusca</taxon>
        <taxon>Cephalopoda</taxon>
        <taxon>Coleoidea</taxon>
        <taxon>Octopodiformes</taxon>
        <taxon>Octopoda</taxon>
        <taxon>Incirrata</taxon>
        <taxon>Octopodidae</taxon>
        <taxon>Octopus</taxon>
    </lineage>
</organism>
<feature type="transmembrane region" description="Helical" evidence="12">
    <location>
        <begin position="217"/>
        <end position="243"/>
    </location>
</feature>
<evidence type="ECO:0000256" key="2">
    <source>
        <dbReference type="ARBA" id="ARBA00022475"/>
    </source>
</evidence>
<keyword evidence="8 11" id="KW-0675">Receptor</keyword>
<feature type="transmembrane region" description="Helical" evidence="12">
    <location>
        <begin position="51"/>
        <end position="75"/>
    </location>
</feature>
<dbReference type="STRING" id="37653.A0A0L8H1C2"/>
<dbReference type="PRINTS" id="PR00237">
    <property type="entry name" value="GPCRRHODOPSN"/>
</dbReference>
<dbReference type="InterPro" id="IPR000276">
    <property type="entry name" value="GPCR_Rhodpsn"/>
</dbReference>
<dbReference type="PROSITE" id="PS00237">
    <property type="entry name" value="G_PROTEIN_RECEP_F1_1"/>
    <property type="match status" value="1"/>
</dbReference>
<dbReference type="GO" id="GO:0005886">
    <property type="term" value="C:plasma membrane"/>
    <property type="evidence" value="ECO:0007669"/>
    <property type="project" value="UniProtKB-SubCell"/>
</dbReference>
<evidence type="ECO:0000256" key="12">
    <source>
        <dbReference type="SAM" id="Phobius"/>
    </source>
</evidence>
<evidence type="ECO:0000256" key="3">
    <source>
        <dbReference type="ARBA" id="ARBA00022692"/>
    </source>
</evidence>
<dbReference type="AlphaFoldDB" id="A0A0L8H1C2"/>
<sequence>MNWYESTAPNLFVNSSEETVWMIMYHNDSSGNSFGNTTIIENNFAERLLKIIVPIVFGVIVTVGFIGNLLVIIVIISNKRMVNTTNILIFSLALADLCFIVFCVPFTAAKYVIPRWPFGKVWCKIMQYLTYVCAYASVYTLVLMSFDRYLAVVHPIRSMTIRTEKNCLIMVIIVWVIILAANAPLLIQFDLLVYVYHGEQRQSCVNTAASEDPMLNIIFYVAFFVAGYVIPLTLVCILYGFMLRRLLFGITPRNQSAESIRSKKRVTRMIVIVVILFAICWLPIQIIFMLHSAGVYATNTTNFWIHLIANCFAYANSCMNPILYAFLSDNFRKSFRKLLCCSSPALSTYDYERTQIRGSMSTRRSEAV</sequence>
<comment type="similarity">
    <text evidence="11">Belongs to the G-protein coupled receptor 1 family.</text>
</comment>
<dbReference type="EMBL" id="KQ419590">
    <property type="protein sequence ID" value="KOF83033.1"/>
    <property type="molecule type" value="Genomic_DNA"/>
</dbReference>
<evidence type="ECO:0000256" key="1">
    <source>
        <dbReference type="ARBA" id="ARBA00004651"/>
    </source>
</evidence>
<dbReference type="GO" id="GO:0004930">
    <property type="term" value="F:G protein-coupled receptor activity"/>
    <property type="evidence" value="ECO:0007669"/>
    <property type="project" value="UniProtKB-KW"/>
</dbReference>
<keyword evidence="5 11" id="KW-0297">G-protein coupled receptor</keyword>
<dbReference type="PANTHER" id="PTHR45695:SF23">
    <property type="entry name" value="GALANIN-LIKE G-PROTEIN COUPLED RECEPTOR NPR-9"/>
    <property type="match status" value="1"/>
</dbReference>
<feature type="transmembrane region" description="Helical" evidence="12">
    <location>
        <begin position="128"/>
        <end position="146"/>
    </location>
</feature>
<keyword evidence="7" id="KW-1015">Disulfide bond</keyword>
<dbReference type="InterPro" id="IPR000405">
    <property type="entry name" value="Galanin_rcpt"/>
</dbReference>
<keyword evidence="9" id="KW-0325">Glycoprotein</keyword>
<evidence type="ECO:0000256" key="5">
    <source>
        <dbReference type="ARBA" id="ARBA00023040"/>
    </source>
</evidence>
<reference evidence="14" key="1">
    <citation type="submission" date="2015-07" db="EMBL/GenBank/DDBJ databases">
        <title>MeaNS - Measles Nucleotide Surveillance Program.</title>
        <authorList>
            <person name="Tran T."/>
            <person name="Druce J."/>
        </authorList>
    </citation>
    <scope>NUCLEOTIDE SEQUENCE</scope>
    <source>
        <strain evidence="14">UCB-OBI-ISO-001</strain>
        <tissue evidence="14">Gonad</tissue>
    </source>
</reference>
<evidence type="ECO:0000256" key="6">
    <source>
        <dbReference type="ARBA" id="ARBA00023136"/>
    </source>
</evidence>
<dbReference type="SUPFAM" id="SSF81321">
    <property type="entry name" value="Family A G protein-coupled receptor-like"/>
    <property type="match status" value="1"/>
</dbReference>
<feature type="domain" description="G-protein coupled receptors family 1 profile" evidence="13">
    <location>
        <begin position="67"/>
        <end position="324"/>
    </location>
</feature>
<dbReference type="Gene3D" id="1.20.1070.10">
    <property type="entry name" value="Rhodopsin 7-helix transmembrane proteins"/>
    <property type="match status" value="1"/>
</dbReference>
<comment type="subcellular location">
    <subcellularLocation>
        <location evidence="1">Cell membrane</location>
        <topology evidence="1">Multi-pass membrane protein</topology>
    </subcellularLocation>
</comment>
<feature type="transmembrane region" description="Helical" evidence="12">
    <location>
        <begin position="167"/>
        <end position="187"/>
    </location>
</feature>
<name>A0A0L8H1C2_OCTBM</name>
<keyword evidence="2" id="KW-1003">Cell membrane</keyword>
<dbReference type="SMART" id="SM01381">
    <property type="entry name" value="7TM_GPCR_Srsx"/>
    <property type="match status" value="1"/>
</dbReference>
<dbReference type="KEGG" id="obi:106873422"/>
<gene>
    <name evidence="14" type="ORF">OCBIM_22024510mg</name>
</gene>
<dbReference type="InterPro" id="IPR017452">
    <property type="entry name" value="GPCR_Rhodpsn_7TM"/>
</dbReference>
<keyword evidence="10 11" id="KW-0807">Transducer</keyword>
<evidence type="ECO:0000313" key="14">
    <source>
        <dbReference type="EMBL" id="KOF83033.1"/>
    </source>
</evidence>
<feature type="transmembrane region" description="Helical" evidence="12">
    <location>
        <begin position="87"/>
        <end position="108"/>
    </location>
</feature>
<evidence type="ECO:0000256" key="9">
    <source>
        <dbReference type="ARBA" id="ARBA00023180"/>
    </source>
</evidence>
<dbReference type="CDD" id="cd15096">
    <property type="entry name" value="7tmA_AstA_R_insect"/>
    <property type="match status" value="1"/>
</dbReference>
<keyword evidence="6 12" id="KW-0472">Membrane</keyword>